<dbReference type="AlphaFoldDB" id="A0ABD2LYB1"/>
<dbReference type="PANTHER" id="PTHR31424">
    <property type="entry name" value="PROTEIN CBG23806"/>
    <property type="match status" value="1"/>
</dbReference>
<feature type="compositionally biased region" description="Pro residues" evidence="1">
    <location>
        <begin position="23"/>
        <end position="33"/>
    </location>
</feature>
<protein>
    <submittedName>
        <fullName evidence="2">Uncharacterized protein</fullName>
    </submittedName>
</protein>
<evidence type="ECO:0000313" key="2">
    <source>
        <dbReference type="EMBL" id="KAL3119244.1"/>
    </source>
</evidence>
<dbReference type="Proteomes" id="UP001620626">
    <property type="component" value="Unassembled WGS sequence"/>
</dbReference>
<reference evidence="2 3" key="1">
    <citation type="submission" date="2024-10" db="EMBL/GenBank/DDBJ databases">
        <authorList>
            <person name="Kim D."/>
        </authorList>
    </citation>
    <scope>NUCLEOTIDE SEQUENCE [LARGE SCALE GENOMIC DNA]</scope>
    <source>
        <strain evidence="2">BH-2024</strain>
    </source>
</reference>
<organism evidence="2 3">
    <name type="scientific">Heterodera trifolii</name>
    <dbReference type="NCBI Taxonomy" id="157864"/>
    <lineage>
        <taxon>Eukaryota</taxon>
        <taxon>Metazoa</taxon>
        <taxon>Ecdysozoa</taxon>
        <taxon>Nematoda</taxon>
        <taxon>Chromadorea</taxon>
        <taxon>Rhabditida</taxon>
        <taxon>Tylenchina</taxon>
        <taxon>Tylenchomorpha</taxon>
        <taxon>Tylenchoidea</taxon>
        <taxon>Heteroderidae</taxon>
        <taxon>Heteroderinae</taxon>
        <taxon>Heterodera</taxon>
    </lineage>
</organism>
<evidence type="ECO:0000256" key="1">
    <source>
        <dbReference type="SAM" id="MobiDB-lite"/>
    </source>
</evidence>
<evidence type="ECO:0000313" key="3">
    <source>
        <dbReference type="Proteomes" id="UP001620626"/>
    </source>
</evidence>
<keyword evidence="3" id="KW-1185">Reference proteome</keyword>
<name>A0ABD2LYB1_9BILA</name>
<sequence length="329" mass="37636">MGVGTSVRSDKLSWKGRDKPNPQRKPLPSPTPMPKCHNHLKKGRRHQRQRLLCADLKFTSALLGHQGSAATFPCPLCTARRKELSNKIVGARPSPPPPENSYIWPPLVNIALEDVVPPSFHLLHGNGQRIIDAICAEADVRQKGDDIQRRLSEAGVRRHPRTKQFTGGDIYKILDHPNFASFTAPIPPGPLKFTLIDAMNDLRQIYHLSRAKILHPVDLNSLEHWTKMFYCHWQQLRSLDVDRYPVRPKLHLLTAHVVPFARSHLWWGLISEQGMEHMHRMCNNLVGRYSHLGTQEKVVEKLVKHTTMLNALHDRGVEDKKETDKYPDF</sequence>
<feature type="compositionally biased region" description="Basic and acidic residues" evidence="1">
    <location>
        <begin position="8"/>
        <end position="21"/>
    </location>
</feature>
<comment type="caution">
    <text evidence="2">The sequence shown here is derived from an EMBL/GenBank/DDBJ whole genome shotgun (WGS) entry which is preliminary data.</text>
</comment>
<feature type="region of interest" description="Disordered" evidence="1">
    <location>
        <begin position="1"/>
        <end position="44"/>
    </location>
</feature>
<proteinExistence type="predicted"/>
<gene>
    <name evidence="2" type="ORF">niasHT_000188</name>
</gene>
<accession>A0ABD2LYB1</accession>
<dbReference type="PANTHER" id="PTHR31424:SF3">
    <property type="entry name" value="RING-TYPE DOMAIN-CONTAINING PROTEIN"/>
    <property type="match status" value="1"/>
</dbReference>
<dbReference type="EMBL" id="JBICBT010000253">
    <property type="protein sequence ID" value="KAL3119244.1"/>
    <property type="molecule type" value="Genomic_DNA"/>
</dbReference>